<organism evidence="3">
    <name type="scientific">Eutreptiella gymnastica</name>
    <dbReference type="NCBI Taxonomy" id="73025"/>
    <lineage>
        <taxon>Eukaryota</taxon>
        <taxon>Discoba</taxon>
        <taxon>Euglenozoa</taxon>
        <taxon>Euglenida</taxon>
        <taxon>Spirocuta</taxon>
        <taxon>Euglenophyceae</taxon>
        <taxon>Eutreptiales</taxon>
        <taxon>Eutreptiaceae</taxon>
        <taxon>Eutreptiella</taxon>
    </lineage>
</organism>
<keyword evidence="1" id="KW-0175">Coiled coil</keyword>
<dbReference type="AlphaFoldDB" id="A0A7S1NLG8"/>
<gene>
    <name evidence="3" type="ORF">EGYM00392_LOCUS36145</name>
</gene>
<name>A0A7S1NLG8_9EUGL</name>
<evidence type="ECO:0000256" key="2">
    <source>
        <dbReference type="SAM" id="MobiDB-lite"/>
    </source>
</evidence>
<feature type="coiled-coil region" evidence="1">
    <location>
        <begin position="202"/>
        <end position="284"/>
    </location>
</feature>
<reference evidence="3" key="1">
    <citation type="submission" date="2021-01" db="EMBL/GenBank/DDBJ databases">
        <authorList>
            <person name="Corre E."/>
            <person name="Pelletier E."/>
            <person name="Niang G."/>
            <person name="Scheremetjew M."/>
            <person name="Finn R."/>
            <person name="Kale V."/>
            <person name="Holt S."/>
            <person name="Cochrane G."/>
            <person name="Meng A."/>
            <person name="Brown T."/>
            <person name="Cohen L."/>
        </authorList>
    </citation>
    <scope>NUCLEOTIDE SEQUENCE</scope>
    <source>
        <strain evidence="3">NIES-381</strain>
    </source>
</reference>
<proteinExistence type="predicted"/>
<evidence type="ECO:0000256" key="1">
    <source>
        <dbReference type="SAM" id="Coils"/>
    </source>
</evidence>
<sequence length="356" mass="42024">MSDYFKAAARCDITVIKNSPVPIDEKSIIEEEIKARQFDTLIQRAERDSMTTQLKDASLDKLRQREQEERMKTIRLEHKRNEALQQRQLDRQAREELDRRHNEELELQRVARAEERRHVIAQEQSAARRAAEQKNYDDVQRRLQKAVPKSVEEQAAELPADPSDLSYMERMRMEKERLGRMAKLYDGNASIKALYTDTEVPKAKAQTQLERDINARQEQEAQRLKAEMESLLQEEAEYENSVSSQRRKLINARKQEHEEWLAKYQLEEDELQAAQLKLKAQSESSLLKEHPIDVIHKQVEALFLAEQEAEDTMNDNLRFGFSHVDKLEEYMELEKEAWRDQLQMDRELAYRSQASV</sequence>
<protein>
    <submittedName>
        <fullName evidence="3">Uncharacterized protein</fullName>
    </submittedName>
</protein>
<feature type="region of interest" description="Disordered" evidence="2">
    <location>
        <begin position="146"/>
        <end position="168"/>
    </location>
</feature>
<dbReference type="EMBL" id="HBGA01097002">
    <property type="protein sequence ID" value="CAD9025019.1"/>
    <property type="molecule type" value="Transcribed_RNA"/>
</dbReference>
<accession>A0A7S1NLG8</accession>
<evidence type="ECO:0000313" key="3">
    <source>
        <dbReference type="EMBL" id="CAD9025019.1"/>
    </source>
</evidence>